<dbReference type="EC" id="3.6.5.-" evidence="5"/>
<dbReference type="Gene3D" id="3.40.50.300">
    <property type="entry name" value="P-loop containing nucleotide triphosphate hydrolases"/>
    <property type="match status" value="1"/>
</dbReference>
<evidence type="ECO:0000256" key="2">
    <source>
        <dbReference type="ARBA" id="ARBA00022741"/>
    </source>
</evidence>
<dbReference type="GO" id="GO:0005634">
    <property type="term" value="C:nucleus"/>
    <property type="evidence" value="ECO:0007669"/>
    <property type="project" value="UniProtKB-SubCell"/>
</dbReference>
<sequence>MEVFTWSASGIIITEASAPSFPSVAVSVPDTSGRTNPVAFMSNVLFACSILYKTKLPFLVGMDWPGFGSLAPRKTK</sequence>
<comment type="similarity">
    <text evidence="1 5">Belongs to the GPN-loop GTPase family.</text>
</comment>
<evidence type="ECO:0000256" key="4">
    <source>
        <dbReference type="ARBA" id="ARBA00023134"/>
    </source>
</evidence>
<accession>A0A6J2ICZ8</accession>
<dbReference type="Pfam" id="PF03029">
    <property type="entry name" value="ATP_bind_1"/>
    <property type="match status" value="1"/>
</dbReference>
<dbReference type="InterPro" id="IPR027417">
    <property type="entry name" value="P-loop_NTPase"/>
</dbReference>
<reference evidence="7" key="1">
    <citation type="submission" date="2025-08" db="UniProtKB">
        <authorList>
            <consortium name="RefSeq"/>
        </authorList>
    </citation>
    <scope>IDENTIFICATION</scope>
    <source>
        <tissue evidence="7">Muscle</tissue>
    </source>
</reference>
<comment type="function">
    <text evidence="5">Small GTPase required for proper nuclear import of RNA polymerase II (RNAPII). May act at an RNAP assembly step prior to nuclear import.</text>
</comment>
<organism evidence="6 7">
    <name type="scientific">Pipra filicauda</name>
    <name type="common">Wire-tailed manakin</name>
    <dbReference type="NCBI Taxonomy" id="649802"/>
    <lineage>
        <taxon>Eukaryota</taxon>
        <taxon>Metazoa</taxon>
        <taxon>Chordata</taxon>
        <taxon>Craniata</taxon>
        <taxon>Vertebrata</taxon>
        <taxon>Euteleostomi</taxon>
        <taxon>Archelosauria</taxon>
        <taxon>Archosauria</taxon>
        <taxon>Dinosauria</taxon>
        <taxon>Saurischia</taxon>
        <taxon>Theropoda</taxon>
        <taxon>Coelurosauria</taxon>
        <taxon>Aves</taxon>
        <taxon>Neognathae</taxon>
        <taxon>Neoaves</taxon>
        <taxon>Telluraves</taxon>
        <taxon>Australaves</taxon>
        <taxon>Passeriformes</taxon>
        <taxon>Pipridae</taxon>
        <taxon>Pipra</taxon>
    </lineage>
</organism>
<evidence type="ECO:0000313" key="7">
    <source>
        <dbReference type="RefSeq" id="XP_027597537.1"/>
    </source>
</evidence>
<dbReference type="AlphaFoldDB" id="A0A6J2ICZ8"/>
<keyword evidence="3 5" id="KW-0378">Hydrolase</keyword>
<dbReference type="Proteomes" id="UP000504627">
    <property type="component" value="Unplaced"/>
</dbReference>
<comment type="subcellular location">
    <subcellularLocation>
        <location evidence="5">Cytoplasm</location>
    </subcellularLocation>
    <subcellularLocation>
        <location evidence="5">Nucleus</location>
    </subcellularLocation>
</comment>
<dbReference type="GeneID" id="113998725"/>
<keyword evidence="6" id="KW-1185">Reference proteome</keyword>
<keyword evidence="4 5" id="KW-0342">GTP-binding</keyword>
<dbReference type="InParanoid" id="A0A6J2ICZ8"/>
<keyword evidence="2 5" id="KW-0547">Nucleotide-binding</keyword>
<gene>
    <name evidence="7" type="primary">LOC113998725</name>
</gene>
<dbReference type="PANTHER" id="PTHR21231">
    <property type="entry name" value="XPA-BINDING PROTEIN 1-RELATED"/>
    <property type="match status" value="1"/>
</dbReference>
<evidence type="ECO:0000256" key="3">
    <source>
        <dbReference type="ARBA" id="ARBA00022801"/>
    </source>
</evidence>
<evidence type="ECO:0000256" key="5">
    <source>
        <dbReference type="RuleBase" id="RU365059"/>
    </source>
</evidence>
<dbReference type="InterPro" id="IPR004130">
    <property type="entry name" value="Gpn"/>
</dbReference>
<protein>
    <recommendedName>
        <fullName evidence="5">GPN-loop GTPase</fullName>
        <ecNumber evidence="5">3.6.5.-</ecNumber>
    </recommendedName>
</protein>
<dbReference type="GO" id="GO:0005525">
    <property type="term" value="F:GTP binding"/>
    <property type="evidence" value="ECO:0007669"/>
    <property type="project" value="UniProtKB-KW"/>
</dbReference>
<keyword evidence="5" id="KW-0963">Cytoplasm</keyword>
<proteinExistence type="inferred from homology"/>
<dbReference type="GO" id="GO:0005737">
    <property type="term" value="C:cytoplasm"/>
    <property type="evidence" value="ECO:0007669"/>
    <property type="project" value="UniProtKB-SubCell"/>
</dbReference>
<comment type="subunit">
    <text evidence="5">Binds to RNA polymerase II.</text>
</comment>
<dbReference type="RefSeq" id="XP_027597537.1">
    <property type="nucleotide sequence ID" value="XM_027741736.2"/>
</dbReference>
<name>A0A6J2ICZ8_9PASS</name>
<dbReference type="PANTHER" id="PTHR21231:SF8">
    <property type="entry name" value="GPN-LOOP GTPASE 1"/>
    <property type="match status" value="1"/>
</dbReference>
<evidence type="ECO:0000313" key="6">
    <source>
        <dbReference type="Proteomes" id="UP000504627"/>
    </source>
</evidence>
<dbReference type="GO" id="GO:0003924">
    <property type="term" value="F:GTPase activity"/>
    <property type="evidence" value="ECO:0007669"/>
    <property type="project" value="TreeGrafter"/>
</dbReference>
<evidence type="ECO:0000256" key="1">
    <source>
        <dbReference type="ARBA" id="ARBA00005290"/>
    </source>
</evidence>